<feature type="signal peptide" evidence="2">
    <location>
        <begin position="1"/>
        <end position="20"/>
    </location>
</feature>
<dbReference type="Proteomes" id="UP001054945">
    <property type="component" value="Unassembled WGS sequence"/>
</dbReference>
<dbReference type="InterPro" id="IPR027417">
    <property type="entry name" value="P-loop_NTPase"/>
</dbReference>
<keyword evidence="2" id="KW-0732">Signal</keyword>
<evidence type="ECO:0000313" key="3">
    <source>
        <dbReference type="EMBL" id="GIY37761.1"/>
    </source>
</evidence>
<dbReference type="EMBL" id="BPLR01010218">
    <property type="protein sequence ID" value="GIY37761.1"/>
    <property type="molecule type" value="Genomic_DNA"/>
</dbReference>
<proteinExistence type="predicted"/>
<name>A0AAV4SXA5_CAEEX</name>
<dbReference type="Gene3D" id="3.40.50.300">
    <property type="entry name" value="P-loop containing nucleotide triphosphate hydrolases"/>
    <property type="match status" value="1"/>
</dbReference>
<dbReference type="AlphaFoldDB" id="A0AAV4SXA5"/>
<evidence type="ECO:0000256" key="1">
    <source>
        <dbReference type="SAM" id="MobiDB-lite"/>
    </source>
</evidence>
<accession>A0AAV4SXA5</accession>
<evidence type="ECO:0000256" key="2">
    <source>
        <dbReference type="SAM" id="SignalP"/>
    </source>
</evidence>
<protein>
    <submittedName>
        <fullName evidence="3">Uncharacterized protein</fullName>
    </submittedName>
</protein>
<feature type="region of interest" description="Disordered" evidence="1">
    <location>
        <begin position="141"/>
        <end position="195"/>
    </location>
</feature>
<gene>
    <name evidence="3" type="primary">AVEN_52045_1</name>
    <name evidence="3" type="ORF">CEXT_603821</name>
</gene>
<evidence type="ECO:0000313" key="4">
    <source>
        <dbReference type="Proteomes" id="UP001054945"/>
    </source>
</evidence>
<feature type="compositionally biased region" description="Low complexity" evidence="1">
    <location>
        <begin position="146"/>
        <end position="161"/>
    </location>
</feature>
<reference evidence="3 4" key="1">
    <citation type="submission" date="2021-06" db="EMBL/GenBank/DDBJ databases">
        <title>Caerostris extrusa draft genome.</title>
        <authorList>
            <person name="Kono N."/>
            <person name="Arakawa K."/>
        </authorList>
    </citation>
    <scope>NUCLEOTIDE SEQUENCE [LARGE SCALE GENOMIC DNA]</scope>
</reference>
<keyword evidence="4" id="KW-1185">Reference proteome</keyword>
<comment type="caution">
    <text evidence="3">The sequence shown here is derived from an EMBL/GenBank/DDBJ whole genome shotgun (WGS) entry which is preliminary data.</text>
</comment>
<organism evidence="3 4">
    <name type="scientific">Caerostris extrusa</name>
    <name type="common">Bark spider</name>
    <name type="synonym">Caerostris bankana</name>
    <dbReference type="NCBI Taxonomy" id="172846"/>
    <lineage>
        <taxon>Eukaryota</taxon>
        <taxon>Metazoa</taxon>
        <taxon>Ecdysozoa</taxon>
        <taxon>Arthropoda</taxon>
        <taxon>Chelicerata</taxon>
        <taxon>Arachnida</taxon>
        <taxon>Araneae</taxon>
        <taxon>Araneomorphae</taxon>
        <taxon>Entelegynae</taxon>
        <taxon>Araneoidea</taxon>
        <taxon>Araneidae</taxon>
        <taxon>Caerostris</taxon>
    </lineage>
</organism>
<sequence length="195" mass="21182">MLSCKKLIVLVAYLSTCVRSAGRVATATPDAVASRLDFDISKTIEKGCQGGLLSVGPRRFPGARGDSGQQVRPGHPPPGSPRDGGRQVGDTMEGCEFFEASAKFDTNVKDVFLQLLQMARTLEEAQEALLEEQDLFRRKSMRLSRDSAASSPASTTWPSPSRRTHLPRNLTNLPRTWWPGSPAAPGISRTIRSAC</sequence>
<feature type="region of interest" description="Disordered" evidence="1">
    <location>
        <begin position="52"/>
        <end position="90"/>
    </location>
</feature>
<feature type="chain" id="PRO_5043876132" evidence="2">
    <location>
        <begin position="21"/>
        <end position="195"/>
    </location>
</feature>